<keyword evidence="1" id="KW-0175">Coiled coil</keyword>
<feature type="coiled-coil region" evidence="1">
    <location>
        <begin position="6"/>
        <end position="109"/>
    </location>
</feature>
<name>J9EBI6_WUCBA</name>
<accession>J9EBI6</accession>
<evidence type="ECO:0000256" key="1">
    <source>
        <dbReference type="SAM" id="Coils"/>
    </source>
</evidence>
<protein>
    <submittedName>
        <fullName evidence="2">Uncharacterized protein</fullName>
    </submittedName>
</protein>
<dbReference type="EMBL" id="ADBV01015454">
    <property type="protein sequence ID" value="EJW72754.1"/>
    <property type="molecule type" value="Genomic_DNA"/>
</dbReference>
<gene>
    <name evidence="2" type="ORF">WUBG_16340</name>
</gene>
<evidence type="ECO:0000313" key="2">
    <source>
        <dbReference type="EMBL" id="EJW72754.1"/>
    </source>
</evidence>
<proteinExistence type="predicted"/>
<reference evidence="3" key="1">
    <citation type="submission" date="2012-08" db="EMBL/GenBank/DDBJ databases">
        <title>The Genome Sequence of Wuchereria bancrofti.</title>
        <authorList>
            <person name="Nutman T.B."/>
            <person name="Fink D.L."/>
            <person name="Russ C."/>
            <person name="Young S."/>
            <person name="Zeng Q."/>
            <person name="Koehrsen M."/>
            <person name="Alvarado L."/>
            <person name="Berlin A."/>
            <person name="Chapman S.B."/>
            <person name="Chen Z."/>
            <person name="Freedman E."/>
            <person name="Gellesch M."/>
            <person name="Goldberg J."/>
            <person name="Griggs A."/>
            <person name="Gujja S."/>
            <person name="Heilman E.R."/>
            <person name="Heiman D."/>
            <person name="Hepburn T."/>
            <person name="Howarth C."/>
            <person name="Jen D."/>
            <person name="Larson L."/>
            <person name="Lewis B."/>
            <person name="Mehta T."/>
            <person name="Park D."/>
            <person name="Pearson M."/>
            <person name="Roberts A."/>
            <person name="Saif S."/>
            <person name="Shea T."/>
            <person name="Shenoy N."/>
            <person name="Sisk P."/>
            <person name="Stolte C."/>
            <person name="Sykes S."/>
            <person name="Walk T."/>
            <person name="White J."/>
            <person name="Yandava C."/>
            <person name="Haas B."/>
            <person name="Henn M.R."/>
            <person name="Nusbaum C."/>
            <person name="Birren B."/>
        </authorList>
    </citation>
    <scope>NUCLEOTIDE SEQUENCE [LARGE SCALE GENOMIC DNA]</scope>
    <source>
        <strain evidence="3">NA</strain>
    </source>
</reference>
<sequence>MLEKDCAGLRKEKDKMQNDMLHLQLNLESAQDQLIEANAMCETLEEARIKIERDFKSSSELVEELSRQTDELRRQKNEALPRTSVTEQIVSLENEVNRYRKENKELKRQK</sequence>
<organism evidence="2 3">
    <name type="scientific">Wuchereria bancrofti</name>
    <dbReference type="NCBI Taxonomy" id="6293"/>
    <lineage>
        <taxon>Eukaryota</taxon>
        <taxon>Metazoa</taxon>
        <taxon>Ecdysozoa</taxon>
        <taxon>Nematoda</taxon>
        <taxon>Chromadorea</taxon>
        <taxon>Rhabditida</taxon>
        <taxon>Spirurina</taxon>
        <taxon>Spiruromorpha</taxon>
        <taxon>Filarioidea</taxon>
        <taxon>Onchocercidae</taxon>
        <taxon>Wuchereria</taxon>
    </lineage>
</organism>
<evidence type="ECO:0000313" key="3">
    <source>
        <dbReference type="Proteomes" id="UP000004810"/>
    </source>
</evidence>
<dbReference type="AlphaFoldDB" id="J9EBI6"/>
<dbReference type="Gene3D" id="1.20.5.340">
    <property type="match status" value="1"/>
</dbReference>
<comment type="caution">
    <text evidence="2">The sequence shown here is derived from an EMBL/GenBank/DDBJ whole genome shotgun (WGS) entry which is preliminary data.</text>
</comment>
<dbReference type="Proteomes" id="UP000004810">
    <property type="component" value="Unassembled WGS sequence"/>
</dbReference>